<sequence length="408" mass="46792">MELLTHRRPKRKHVKRTTGCDTCRNRRVRCDETRPRCENCVKYSRTHDIQCTYRAASDFDELAQQERSSAISSSQSWTMPNPLTPMNGLYPRLTPREHFLIHHTVVVRHNLEHSQVTNLGIRLYIRAIDHANEDRFLHDCLCGMAVQHLYEFTRSTQLLFEKYQYRDKALVGLRQHLESGDKIHYGAVLVACMMLSWDAHDPDEFSRSMQGIFLILESENAYFDQSDLVQLMLPVAGNRQITKWRENQLELLKSAMQSLSDLTKLVEEQPMLLRAARELRNYLTNILPLQTTMLSEPAQLKALFPIRSWLLWLPELPESINNPQHERFIAPFLANYEMVKMAQALVLPATRHATGLHERAMAIQAAATTLGPGFMACNVHTSSVMQGPLLVAQAYLSSISNDRAVASI</sequence>
<dbReference type="PROSITE" id="PS50048">
    <property type="entry name" value="ZN2_CY6_FUNGAL_2"/>
    <property type="match status" value="1"/>
</dbReference>
<dbReference type="InterPro" id="IPR036864">
    <property type="entry name" value="Zn2-C6_fun-type_DNA-bd_sf"/>
</dbReference>
<evidence type="ECO:0000259" key="2">
    <source>
        <dbReference type="PROSITE" id="PS50048"/>
    </source>
</evidence>
<dbReference type="SMART" id="SM00066">
    <property type="entry name" value="GAL4"/>
    <property type="match status" value="1"/>
</dbReference>
<evidence type="ECO:0000313" key="4">
    <source>
        <dbReference type="Proteomes" id="UP000306584"/>
    </source>
</evidence>
<dbReference type="GO" id="GO:0008270">
    <property type="term" value="F:zinc ion binding"/>
    <property type="evidence" value="ECO:0007669"/>
    <property type="project" value="InterPro"/>
</dbReference>
<dbReference type="InterPro" id="IPR001138">
    <property type="entry name" value="Zn2Cys6_DnaBD"/>
</dbReference>
<proteinExistence type="predicted"/>
<dbReference type="InterPro" id="IPR052400">
    <property type="entry name" value="Zn2-C6_fungal_TF"/>
</dbReference>
<dbReference type="AlphaFoldDB" id="A0A4S9KAF5"/>
<dbReference type="PANTHER" id="PTHR47657">
    <property type="entry name" value="STEROL REGULATORY ELEMENT-BINDING PROTEIN ECM22"/>
    <property type="match status" value="1"/>
</dbReference>
<feature type="domain" description="Zn(2)-C6 fungal-type" evidence="2">
    <location>
        <begin position="19"/>
        <end position="53"/>
    </location>
</feature>
<accession>A0A4S9KAF5</accession>
<dbReference type="EMBL" id="QZBD01000492">
    <property type="protein sequence ID" value="THY12797.1"/>
    <property type="molecule type" value="Genomic_DNA"/>
</dbReference>
<organism evidence="3 4">
    <name type="scientific">Aureobasidium pullulans</name>
    <name type="common">Black yeast</name>
    <name type="synonym">Pullularia pullulans</name>
    <dbReference type="NCBI Taxonomy" id="5580"/>
    <lineage>
        <taxon>Eukaryota</taxon>
        <taxon>Fungi</taxon>
        <taxon>Dikarya</taxon>
        <taxon>Ascomycota</taxon>
        <taxon>Pezizomycotina</taxon>
        <taxon>Dothideomycetes</taxon>
        <taxon>Dothideomycetidae</taxon>
        <taxon>Dothideales</taxon>
        <taxon>Saccotheciaceae</taxon>
        <taxon>Aureobasidium</taxon>
    </lineage>
</organism>
<dbReference type="Proteomes" id="UP000306584">
    <property type="component" value="Unassembled WGS sequence"/>
</dbReference>
<dbReference type="Pfam" id="PF00172">
    <property type="entry name" value="Zn_clus"/>
    <property type="match status" value="1"/>
</dbReference>
<dbReference type="GO" id="GO:0000981">
    <property type="term" value="F:DNA-binding transcription factor activity, RNA polymerase II-specific"/>
    <property type="evidence" value="ECO:0007669"/>
    <property type="project" value="InterPro"/>
</dbReference>
<evidence type="ECO:0000256" key="1">
    <source>
        <dbReference type="ARBA" id="ARBA00023242"/>
    </source>
</evidence>
<reference evidence="3 4" key="1">
    <citation type="submission" date="2018-10" db="EMBL/GenBank/DDBJ databases">
        <title>Fifty Aureobasidium pullulans genomes reveal a recombining polyextremotolerant generalist.</title>
        <authorList>
            <person name="Gostincar C."/>
            <person name="Turk M."/>
            <person name="Zajc J."/>
            <person name="Gunde-Cimerman N."/>
        </authorList>
    </citation>
    <scope>NUCLEOTIDE SEQUENCE [LARGE SCALE GENOMIC DNA]</scope>
    <source>
        <strain evidence="3 4">EXF-6604</strain>
    </source>
</reference>
<keyword evidence="1" id="KW-0539">Nucleus</keyword>
<dbReference type="SUPFAM" id="SSF57701">
    <property type="entry name" value="Zn2/Cys6 DNA-binding domain"/>
    <property type="match status" value="1"/>
</dbReference>
<dbReference type="PANTHER" id="PTHR47657:SF12">
    <property type="entry name" value="ZN(II)2CYS6 TRANSCRIPTION FACTOR (EUROFUNG)"/>
    <property type="match status" value="1"/>
</dbReference>
<name>A0A4S9KAF5_AURPU</name>
<evidence type="ECO:0000313" key="3">
    <source>
        <dbReference type="EMBL" id="THY12797.1"/>
    </source>
</evidence>
<dbReference type="Gene3D" id="4.10.240.10">
    <property type="entry name" value="Zn(2)-C6 fungal-type DNA-binding domain"/>
    <property type="match status" value="1"/>
</dbReference>
<dbReference type="CDD" id="cd00067">
    <property type="entry name" value="GAL4"/>
    <property type="match status" value="1"/>
</dbReference>
<protein>
    <recommendedName>
        <fullName evidence="2">Zn(2)-C6 fungal-type domain-containing protein</fullName>
    </recommendedName>
</protein>
<comment type="caution">
    <text evidence="3">The sequence shown here is derived from an EMBL/GenBank/DDBJ whole genome shotgun (WGS) entry which is preliminary data.</text>
</comment>
<gene>
    <name evidence="3" type="ORF">D6D01_08508</name>
</gene>